<dbReference type="EMBL" id="ML986778">
    <property type="protein sequence ID" value="KAF2258160.1"/>
    <property type="molecule type" value="Genomic_DNA"/>
</dbReference>
<comment type="caution">
    <text evidence="2">The sequence shown here is derived from an EMBL/GenBank/DDBJ whole genome shotgun (WGS) entry which is preliminary data.</text>
</comment>
<dbReference type="AlphaFoldDB" id="A0A9P4K0Y0"/>
<accession>A0A9P4K0Y0</accession>
<keyword evidence="1" id="KW-0472">Membrane</keyword>
<feature type="transmembrane region" description="Helical" evidence="1">
    <location>
        <begin position="42"/>
        <end position="61"/>
    </location>
</feature>
<organism evidence="2 3">
    <name type="scientific">Lojkania enalia</name>
    <dbReference type="NCBI Taxonomy" id="147567"/>
    <lineage>
        <taxon>Eukaryota</taxon>
        <taxon>Fungi</taxon>
        <taxon>Dikarya</taxon>
        <taxon>Ascomycota</taxon>
        <taxon>Pezizomycotina</taxon>
        <taxon>Dothideomycetes</taxon>
        <taxon>Pleosporomycetidae</taxon>
        <taxon>Pleosporales</taxon>
        <taxon>Pleosporales incertae sedis</taxon>
        <taxon>Lojkania</taxon>
    </lineage>
</organism>
<keyword evidence="3" id="KW-1185">Reference proteome</keyword>
<keyword evidence="1" id="KW-1133">Transmembrane helix</keyword>
<dbReference type="Proteomes" id="UP000800093">
    <property type="component" value="Unassembled WGS sequence"/>
</dbReference>
<evidence type="ECO:0000313" key="2">
    <source>
        <dbReference type="EMBL" id="KAF2258160.1"/>
    </source>
</evidence>
<evidence type="ECO:0000256" key="1">
    <source>
        <dbReference type="SAM" id="Phobius"/>
    </source>
</evidence>
<gene>
    <name evidence="2" type="ORF">CC78DRAFT_587457</name>
</gene>
<proteinExistence type="predicted"/>
<protein>
    <submittedName>
        <fullName evidence="2">Uncharacterized protein</fullName>
    </submittedName>
</protein>
<sequence length="405" mass="46440">MDVAVFTFTRALLPNSNGNGNGNDNDNHPADVSMVRYTKFEVLGRLLIFWMSAPGFAYFATSLIDDHILFALFIVALLTSGRWNSSRLEPLEYLTPSAPSTEVASDQRLSGLDELEQWPLGNEQPPHILTKMRQDSLASGSYHDFDEDQEEVIYVKEWGIKDTENISEDQSFITDPQDGSNTVVPSGSETLNPSLALQSEGYASWPGIPYAGDIEDMNALANILRGWEYLPQRTVIEDLLEGWMKYADTEGFNPTYRRLVETYWRYMGIQNCWDITKWVHDYLQDSRILGRPFGAFLSEEAEIYLNFHEYFAQVEHHSPAHDFDEEFGSPQVGWVIALRYDRVSGILKEEKVKARIDFLEQAMYSTVFSTSAQGQNAWKALCEYQEEETEFHDPIEAWCRPHFTR</sequence>
<evidence type="ECO:0000313" key="3">
    <source>
        <dbReference type="Proteomes" id="UP000800093"/>
    </source>
</evidence>
<name>A0A9P4K0Y0_9PLEO</name>
<reference evidence="3" key="1">
    <citation type="journal article" date="2020" name="Stud. Mycol.">
        <title>101 Dothideomycetes genomes: A test case for predicting lifestyles and emergence of pathogens.</title>
        <authorList>
            <person name="Haridas S."/>
            <person name="Albert R."/>
            <person name="Binder M."/>
            <person name="Bloem J."/>
            <person name="LaButti K."/>
            <person name="Salamov A."/>
            <person name="Andreopoulos B."/>
            <person name="Baker S."/>
            <person name="Barry K."/>
            <person name="Bills G."/>
            <person name="Bluhm B."/>
            <person name="Cannon C."/>
            <person name="Castanera R."/>
            <person name="Culley D."/>
            <person name="Daum C."/>
            <person name="Ezra D."/>
            <person name="Gonzalez J."/>
            <person name="Henrissat B."/>
            <person name="Kuo A."/>
            <person name="Liang C."/>
            <person name="Lipzen A."/>
            <person name="Lutzoni F."/>
            <person name="Magnuson J."/>
            <person name="Mondo S."/>
            <person name="Nolan M."/>
            <person name="Ohm R."/>
            <person name="Pangilinan J."/>
            <person name="Park H.-J."/>
            <person name="Ramirez L."/>
            <person name="Alfaro M."/>
            <person name="Sun H."/>
            <person name="Tritt A."/>
            <person name="Yoshinaga Y."/>
            <person name="Zwiers L.-H."/>
            <person name="Turgeon B."/>
            <person name="Goodwin S."/>
            <person name="Spatafora J."/>
            <person name="Crous P."/>
            <person name="Grigoriev I."/>
        </authorList>
    </citation>
    <scope>NUCLEOTIDE SEQUENCE [LARGE SCALE GENOMIC DNA]</scope>
    <source>
        <strain evidence="3">CBS 304.66</strain>
    </source>
</reference>
<keyword evidence="1" id="KW-0812">Transmembrane</keyword>